<dbReference type="EMBL" id="KV453925">
    <property type="protein sequence ID" value="ODV76261.1"/>
    <property type="molecule type" value="Genomic_DNA"/>
</dbReference>
<dbReference type="SUPFAM" id="SSF103506">
    <property type="entry name" value="Mitochondrial carrier"/>
    <property type="match status" value="1"/>
</dbReference>
<dbReference type="GeneID" id="30988497"/>
<evidence type="ECO:0000256" key="3">
    <source>
        <dbReference type="ARBA" id="ARBA00022448"/>
    </source>
</evidence>
<comment type="similarity">
    <text evidence="2 9">Belongs to the mitochondrial carrier (TC 2.A.29) family.</text>
</comment>
<keyword evidence="6" id="KW-0496">Mitochondrion</keyword>
<protein>
    <submittedName>
        <fullName evidence="10">Mitochondrial carrier</fullName>
    </submittedName>
</protein>
<accession>A0A1E4S9T5</accession>
<keyword evidence="7 8" id="KW-0472">Membrane</keyword>
<proteinExistence type="inferred from homology"/>
<evidence type="ECO:0000256" key="5">
    <source>
        <dbReference type="ARBA" id="ARBA00022989"/>
    </source>
</evidence>
<dbReference type="OMA" id="MYNSQHQ"/>
<dbReference type="InterPro" id="IPR023395">
    <property type="entry name" value="MCP_dom_sf"/>
</dbReference>
<keyword evidence="11" id="KW-1185">Reference proteome</keyword>
<dbReference type="STRING" id="983966.A0A1E4S9T5"/>
<sequence>MAVDEIDYEALPDSATLGAQLLAGAFAGIMEHSVMFPIDAIKTRMQAGGLGSAYTGVLSAITKITTTEGSVALFKGLNSMVMGAGPAHAVYYATYEWVKDSLITDHDKFNILSTALAGSSATIAADALMNPFDTVKQRMQLGNSELSMFKLSKQMYQNEGLACFYYSYPTTVAMNVPFAALNFVIYETSTKLMNPTNDYDPIVHCLCGGISGATAAALTTPMDCIKTVLQVRGVSKDPRLQKVDTLSKAARAIYEIHGWKGFTRGLRPRVIANVPATAIAWTSYEMAKHFLIH</sequence>
<dbReference type="Pfam" id="PF00153">
    <property type="entry name" value="Mito_carr"/>
    <property type="match status" value="3"/>
</dbReference>
<evidence type="ECO:0000256" key="2">
    <source>
        <dbReference type="ARBA" id="ARBA00006375"/>
    </source>
</evidence>
<comment type="subcellular location">
    <subcellularLocation>
        <location evidence="1">Mitochondrion membrane</location>
        <topology evidence="1">Multi-pass membrane protein</topology>
    </subcellularLocation>
</comment>
<organism evidence="10 11">
    <name type="scientific">Cyberlindnera jadinii (strain ATCC 18201 / CBS 1600 / BCRC 20928 / JCM 3617 / NBRC 0987 / NRRL Y-1542)</name>
    <name type="common">Torula yeast</name>
    <name type="synonym">Candida utilis</name>
    <dbReference type="NCBI Taxonomy" id="983966"/>
    <lineage>
        <taxon>Eukaryota</taxon>
        <taxon>Fungi</taxon>
        <taxon>Dikarya</taxon>
        <taxon>Ascomycota</taxon>
        <taxon>Saccharomycotina</taxon>
        <taxon>Saccharomycetes</taxon>
        <taxon>Phaffomycetales</taxon>
        <taxon>Phaffomycetaceae</taxon>
        <taxon>Cyberlindnera</taxon>
    </lineage>
</organism>
<keyword evidence="5" id="KW-1133">Transmembrane helix</keyword>
<dbReference type="GO" id="GO:0048250">
    <property type="term" value="P:iron import into the mitochondrion"/>
    <property type="evidence" value="ECO:0007669"/>
    <property type="project" value="TreeGrafter"/>
</dbReference>
<feature type="repeat" description="Solcar" evidence="8">
    <location>
        <begin position="15"/>
        <end position="101"/>
    </location>
</feature>
<dbReference type="AlphaFoldDB" id="A0A1E4S9T5"/>
<reference evidence="10 11" key="1">
    <citation type="journal article" date="2016" name="Proc. Natl. Acad. Sci. U.S.A.">
        <title>Comparative genomics of biotechnologically important yeasts.</title>
        <authorList>
            <person name="Riley R."/>
            <person name="Haridas S."/>
            <person name="Wolfe K.H."/>
            <person name="Lopes M.R."/>
            <person name="Hittinger C.T."/>
            <person name="Goeker M."/>
            <person name="Salamov A.A."/>
            <person name="Wisecaver J.H."/>
            <person name="Long T.M."/>
            <person name="Calvey C.H."/>
            <person name="Aerts A.L."/>
            <person name="Barry K.W."/>
            <person name="Choi C."/>
            <person name="Clum A."/>
            <person name="Coughlan A.Y."/>
            <person name="Deshpande S."/>
            <person name="Douglass A.P."/>
            <person name="Hanson S.J."/>
            <person name="Klenk H.-P."/>
            <person name="LaButti K.M."/>
            <person name="Lapidus A."/>
            <person name="Lindquist E.A."/>
            <person name="Lipzen A.M."/>
            <person name="Meier-Kolthoff J.P."/>
            <person name="Ohm R.A."/>
            <person name="Otillar R.P."/>
            <person name="Pangilinan J.L."/>
            <person name="Peng Y."/>
            <person name="Rokas A."/>
            <person name="Rosa C.A."/>
            <person name="Scheuner C."/>
            <person name="Sibirny A.A."/>
            <person name="Slot J.C."/>
            <person name="Stielow J.B."/>
            <person name="Sun H."/>
            <person name="Kurtzman C.P."/>
            <person name="Blackwell M."/>
            <person name="Grigoriev I.V."/>
            <person name="Jeffries T.W."/>
        </authorList>
    </citation>
    <scope>NUCLEOTIDE SEQUENCE [LARGE SCALE GENOMIC DNA]</scope>
    <source>
        <strain evidence="11">ATCC 18201 / CBS 1600 / BCRC 20928 / JCM 3617 / NBRC 0987 / NRRL Y-1542</strain>
    </source>
</reference>
<evidence type="ECO:0000256" key="7">
    <source>
        <dbReference type="ARBA" id="ARBA00023136"/>
    </source>
</evidence>
<evidence type="ECO:0000256" key="9">
    <source>
        <dbReference type="RuleBase" id="RU000488"/>
    </source>
</evidence>
<dbReference type="PANTHER" id="PTHR45758:SF4">
    <property type="entry name" value="MITOFERRIN-1"/>
    <property type="match status" value="1"/>
</dbReference>
<feature type="repeat" description="Solcar" evidence="8">
    <location>
        <begin position="199"/>
        <end position="290"/>
    </location>
</feature>
<evidence type="ECO:0000256" key="8">
    <source>
        <dbReference type="PROSITE-ProRule" id="PRU00282"/>
    </source>
</evidence>
<dbReference type="PANTHER" id="PTHR45758">
    <property type="entry name" value="MITOFERRIN-1-RELATED"/>
    <property type="match status" value="1"/>
</dbReference>
<dbReference type="Gene3D" id="1.50.40.10">
    <property type="entry name" value="Mitochondrial carrier domain"/>
    <property type="match status" value="2"/>
</dbReference>
<dbReference type="RefSeq" id="XP_020073300.1">
    <property type="nucleotide sequence ID" value="XM_020214101.1"/>
</dbReference>
<name>A0A1E4S9T5_CYBJN</name>
<evidence type="ECO:0000256" key="6">
    <source>
        <dbReference type="ARBA" id="ARBA00023128"/>
    </source>
</evidence>
<keyword evidence="4 8" id="KW-0812">Transmembrane</keyword>
<dbReference type="OrthoDB" id="43906at2759"/>
<evidence type="ECO:0000313" key="11">
    <source>
        <dbReference type="Proteomes" id="UP000094389"/>
    </source>
</evidence>
<dbReference type="Proteomes" id="UP000094389">
    <property type="component" value="Unassembled WGS sequence"/>
</dbReference>
<dbReference type="InterPro" id="IPR018108">
    <property type="entry name" value="MCP_transmembrane"/>
</dbReference>
<dbReference type="PROSITE" id="PS50920">
    <property type="entry name" value="SOLCAR"/>
    <property type="match status" value="3"/>
</dbReference>
<evidence type="ECO:0000256" key="4">
    <source>
        <dbReference type="ARBA" id="ARBA00022692"/>
    </source>
</evidence>
<dbReference type="GO" id="GO:0031966">
    <property type="term" value="C:mitochondrial membrane"/>
    <property type="evidence" value="ECO:0007669"/>
    <property type="project" value="UniProtKB-SubCell"/>
</dbReference>
<evidence type="ECO:0000256" key="1">
    <source>
        <dbReference type="ARBA" id="ARBA00004225"/>
    </source>
</evidence>
<feature type="repeat" description="Solcar" evidence="8">
    <location>
        <begin position="109"/>
        <end position="192"/>
    </location>
</feature>
<keyword evidence="3 9" id="KW-0813">Transport</keyword>
<evidence type="ECO:0000313" key="10">
    <source>
        <dbReference type="EMBL" id="ODV76261.1"/>
    </source>
</evidence>
<dbReference type="GO" id="GO:0015093">
    <property type="term" value="F:ferrous iron transmembrane transporter activity"/>
    <property type="evidence" value="ECO:0007669"/>
    <property type="project" value="TreeGrafter"/>
</dbReference>
<gene>
    <name evidence="10" type="ORF">CYBJADRAFT_165568</name>
</gene>